<dbReference type="Pfam" id="PF00196">
    <property type="entry name" value="GerE"/>
    <property type="match status" value="1"/>
</dbReference>
<feature type="domain" description="HTH luxR-type" evidence="3">
    <location>
        <begin position="138"/>
        <end position="203"/>
    </location>
</feature>
<dbReference type="CDD" id="cd06170">
    <property type="entry name" value="LuxR_C_like"/>
    <property type="match status" value="1"/>
</dbReference>
<evidence type="ECO:0000259" key="4">
    <source>
        <dbReference type="PROSITE" id="PS50110"/>
    </source>
</evidence>
<protein>
    <submittedName>
        <fullName evidence="5">Putative two-component system response regulator</fullName>
    </submittedName>
</protein>
<dbReference type="InterPro" id="IPR039420">
    <property type="entry name" value="WalR-like"/>
</dbReference>
<dbReference type="InterPro" id="IPR011006">
    <property type="entry name" value="CheY-like_superfamily"/>
</dbReference>
<dbReference type="PROSITE" id="PS50110">
    <property type="entry name" value="RESPONSE_REGULATORY"/>
    <property type="match status" value="1"/>
</dbReference>
<dbReference type="EMBL" id="AGUD01000043">
    <property type="protein sequence ID" value="EHN12167.1"/>
    <property type="molecule type" value="Genomic_DNA"/>
</dbReference>
<dbReference type="SMART" id="SM00421">
    <property type="entry name" value="HTH_LUXR"/>
    <property type="match status" value="1"/>
</dbReference>
<dbReference type="GO" id="GO:0003677">
    <property type="term" value="F:DNA binding"/>
    <property type="evidence" value="ECO:0007669"/>
    <property type="project" value="UniProtKB-KW"/>
</dbReference>
<dbReference type="PANTHER" id="PTHR43214">
    <property type="entry name" value="TWO-COMPONENT RESPONSE REGULATOR"/>
    <property type="match status" value="1"/>
</dbReference>
<gene>
    <name evidence="5" type="ORF">PAI11_09600</name>
</gene>
<dbReference type="OrthoDB" id="9808843at2"/>
<dbReference type="GO" id="GO:0000160">
    <property type="term" value="P:phosphorelay signal transduction system"/>
    <property type="evidence" value="ECO:0007669"/>
    <property type="project" value="InterPro"/>
</dbReference>
<keyword evidence="2" id="KW-0597">Phosphoprotein</keyword>
<dbReference type="GO" id="GO:0006355">
    <property type="term" value="P:regulation of DNA-templated transcription"/>
    <property type="evidence" value="ECO:0007669"/>
    <property type="project" value="InterPro"/>
</dbReference>
<evidence type="ECO:0000313" key="6">
    <source>
        <dbReference type="Proteomes" id="UP000005143"/>
    </source>
</evidence>
<evidence type="ECO:0000259" key="3">
    <source>
        <dbReference type="PROSITE" id="PS50043"/>
    </source>
</evidence>
<proteinExistence type="predicted"/>
<evidence type="ECO:0000256" key="2">
    <source>
        <dbReference type="PROSITE-ProRule" id="PRU00169"/>
    </source>
</evidence>
<dbReference type="InterPro" id="IPR000792">
    <property type="entry name" value="Tscrpt_reg_LuxR_C"/>
</dbReference>
<dbReference type="AlphaFoldDB" id="H0E2E7"/>
<dbReference type="Pfam" id="PF00072">
    <property type="entry name" value="Response_reg"/>
    <property type="match status" value="1"/>
</dbReference>
<dbReference type="RefSeq" id="WP_007571497.1">
    <property type="nucleotide sequence ID" value="NZ_AGUD01000043.1"/>
</dbReference>
<dbReference type="PANTHER" id="PTHR43214:SF42">
    <property type="entry name" value="TRANSCRIPTIONAL REGULATORY PROTEIN DESR"/>
    <property type="match status" value="1"/>
</dbReference>
<name>H0E2E7_9ACTN</name>
<dbReference type="PROSITE" id="PS50043">
    <property type="entry name" value="HTH_LUXR_2"/>
    <property type="match status" value="1"/>
</dbReference>
<reference evidence="5 6" key="1">
    <citation type="journal article" date="2013" name="Biodegradation">
        <title>Quantitative proteomic analysis of ibuprofen-degrading Patulibacter sp. strain I11.</title>
        <authorList>
            <person name="Almeida B."/>
            <person name="Kjeldal H."/>
            <person name="Lolas I."/>
            <person name="Knudsen A.D."/>
            <person name="Carvalho G."/>
            <person name="Nielsen K.L."/>
            <person name="Barreto Crespo M.T."/>
            <person name="Stensballe A."/>
            <person name="Nielsen J.L."/>
        </authorList>
    </citation>
    <scope>NUCLEOTIDE SEQUENCE [LARGE SCALE GENOMIC DNA]</scope>
    <source>
        <strain evidence="5 6">I11</strain>
    </source>
</reference>
<dbReference type="InterPro" id="IPR016032">
    <property type="entry name" value="Sig_transdc_resp-reg_C-effctor"/>
</dbReference>
<comment type="caution">
    <text evidence="5">The sequence shown here is derived from an EMBL/GenBank/DDBJ whole genome shotgun (WGS) entry which is preliminary data.</text>
</comment>
<dbReference type="SUPFAM" id="SSF52172">
    <property type="entry name" value="CheY-like"/>
    <property type="match status" value="1"/>
</dbReference>
<dbReference type="InterPro" id="IPR001789">
    <property type="entry name" value="Sig_transdc_resp-reg_receiver"/>
</dbReference>
<dbReference type="SUPFAM" id="SSF46894">
    <property type="entry name" value="C-terminal effector domain of the bipartite response regulators"/>
    <property type="match status" value="1"/>
</dbReference>
<dbReference type="PATRIC" id="fig|1097667.3.peg.957"/>
<dbReference type="SMART" id="SM00448">
    <property type="entry name" value="REC"/>
    <property type="match status" value="1"/>
</dbReference>
<organism evidence="5 6">
    <name type="scientific">Patulibacter medicamentivorans</name>
    <dbReference type="NCBI Taxonomy" id="1097667"/>
    <lineage>
        <taxon>Bacteria</taxon>
        <taxon>Bacillati</taxon>
        <taxon>Actinomycetota</taxon>
        <taxon>Thermoleophilia</taxon>
        <taxon>Solirubrobacterales</taxon>
        <taxon>Patulibacteraceae</taxon>
        <taxon>Patulibacter</taxon>
    </lineage>
</organism>
<evidence type="ECO:0000256" key="1">
    <source>
        <dbReference type="ARBA" id="ARBA00023125"/>
    </source>
</evidence>
<dbReference type="Proteomes" id="UP000005143">
    <property type="component" value="Unassembled WGS sequence"/>
</dbReference>
<dbReference type="Gene3D" id="3.40.50.2300">
    <property type="match status" value="1"/>
</dbReference>
<keyword evidence="6" id="KW-1185">Reference proteome</keyword>
<sequence length="205" mass="21393">MIRVLLVEDQAMVRGALAALLALHPDLEIAGEAGSAEEAIALLEGPLAAAPPDVALVDVQLPGISGIDLVGRLPEVAPTVQALVLTTFARPGYARRALEAGARGFLLKDAPADRLAVAIRRVRGGERVIDPELAVDAMTEGQSPLTDRETDVLQAARVHGTVAEIAAALHLAPGTVRNHLSAAIGKVGGRTRAEAVRRAEDRGWL</sequence>
<feature type="domain" description="Response regulatory" evidence="4">
    <location>
        <begin position="3"/>
        <end position="123"/>
    </location>
</feature>
<keyword evidence="1" id="KW-0238">DNA-binding</keyword>
<feature type="modified residue" description="4-aspartylphosphate" evidence="2">
    <location>
        <position position="58"/>
    </location>
</feature>
<accession>H0E2E7</accession>
<evidence type="ECO:0000313" key="5">
    <source>
        <dbReference type="EMBL" id="EHN12167.1"/>
    </source>
</evidence>